<dbReference type="Gene3D" id="1.10.10.60">
    <property type="entry name" value="Homeodomain-like"/>
    <property type="match status" value="1"/>
</dbReference>
<dbReference type="Proteomes" id="UP000215256">
    <property type="component" value="Plasmid unnamed1"/>
</dbReference>
<evidence type="ECO:0000313" key="3">
    <source>
        <dbReference type="EMBL" id="ASV88254.1"/>
    </source>
</evidence>
<feature type="domain" description="HTH araC/xylS-type" evidence="2">
    <location>
        <begin position="158"/>
        <end position="242"/>
    </location>
</feature>
<dbReference type="PROSITE" id="PS01124">
    <property type="entry name" value="HTH_ARAC_FAMILY_2"/>
    <property type="match status" value="1"/>
</dbReference>
<dbReference type="Pfam" id="PF12833">
    <property type="entry name" value="HTH_18"/>
    <property type="match status" value="1"/>
</dbReference>
<dbReference type="PANTHER" id="PTHR11019">
    <property type="entry name" value="HTH-TYPE TRANSCRIPTIONAL REGULATOR NIMR"/>
    <property type="match status" value="1"/>
</dbReference>
<dbReference type="CDD" id="cd06124">
    <property type="entry name" value="cupin_NimR-like_N"/>
    <property type="match status" value="1"/>
</dbReference>
<evidence type="ECO:0000256" key="1">
    <source>
        <dbReference type="ARBA" id="ARBA00023125"/>
    </source>
</evidence>
<dbReference type="RefSeq" id="WP_095448142.1">
    <property type="nucleotide sequence ID" value="NZ_CP022605.1"/>
</dbReference>
<dbReference type="GO" id="GO:0043565">
    <property type="term" value="F:sequence-specific DNA binding"/>
    <property type="evidence" value="ECO:0007669"/>
    <property type="project" value="InterPro"/>
</dbReference>
<dbReference type="OrthoDB" id="9804543at2"/>
<dbReference type="EMBL" id="CP022605">
    <property type="protein sequence ID" value="ASV88254.1"/>
    <property type="molecule type" value="Genomic_DNA"/>
</dbReference>
<dbReference type="SMART" id="SM00342">
    <property type="entry name" value="HTH_ARAC"/>
    <property type="match status" value="1"/>
</dbReference>
<dbReference type="PANTHER" id="PTHR11019:SF159">
    <property type="entry name" value="TRANSCRIPTIONAL REGULATOR-RELATED"/>
    <property type="match status" value="1"/>
</dbReference>
<keyword evidence="3" id="KW-0614">Plasmid</keyword>
<dbReference type="GO" id="GO:0003700">
    <property type="term" value="F:DNA-binding transcription factor activity"/>
    <property type="evidence" value="ECO:0007669"/>
    <property type="project" value="InterPro"/>
</dbReference>
<dbReference type="InterPro" id="IPR003313">
    <property type="entry name" value="AraC-bd"/>
</dbReference>
<dbReference type="InterPro" id="IPR018060">
    <property type="entry name" value="HTH_AraC"/>
</dbReference>
<sequence>MRPKHAIDYQDIKRPLAVMRREYTVSMNFGWHSHRRGQLLYGNSGYMTAMTEEGAFMLPSGYAILIAPDLAHAVQTFGQTKMHSVYLEESVLRGCWEPTRVLKVSALLDASIQALANEPVLYDETGRGKHLSALILDEIRNADQRPYTVPLPAEKQLRKLCRDLLDNPGNDLTIDDWADKVGMSRRTMTRKFRQETGMSFIEWRQRLRVSHVMRRRAEGVPLAAAGLEAGYQSLSTLRKVLKTWAPHSELLPGN</sequence>
<gene>
    <name evidence="3" type="ORF">CES85_2904</name>
</gene>
<organism evidence="3 4">
    <name type="scientific">Ochrobactrum quorumnocens</name>
    <dbReference type="NCBI Taxonomy" id="271865"/>
    <lineage>
        <taxon>Bacteria</taxon>
        <taxon>Pseudomonadati</taxon>
        <taxon>Pseudomonadota</taxon>
        <taxon>Alphaproteobacteria</taxon>
        <taxon>Hyphomicrobiales</taxon>
        <taxon>Brucellaceae</taxon>
        <taxon>Brucella/Ochrobactrum group</taxon>
        <taxon>Ochrobactrum</taxon>
    </lineage>
</organism>
<dbReference type="InterPro" id="IPR011051">
    <property type="entry name" value="RmlC_Cupin_sf"/>
</dbReference>
<dbReference type="Pfam" id="PF02311">
    <property type="entry name" value="AraC_binding"/>
    <property type="match status" value="1"/>
</dbReference>
<dbReference type="SUPFAM" id="SSF51182">
    <property type="entry name" value="RmlC-like cupins"/>
    <property type="match status" value="1"/>
</dbReference>
<geneLocation type="plasmid" evidence="3 4">
    <name>unnamed1</name>
</geneLocation>
<reference evidence="3 4" key="1">
    <citation type="submission" date="2017-07" db="EMBL/GenBank/DDBJ databases">
        <title>Phylogenetic study on the rhizospheric bacterium Ochrobactrum sp. A44.</title>
        <authorList>
            <person name="Krzyzanowska D.M."/>
            <person name="Ossowicki A."/>
            <person name="Rajewska M."/>
            <person name="Maciag T."/>
            <person name="Kaczynski Z."/>
            <person name="Czerwicka M."/>
            <person name="Jafra S."/>
        </authorList>
    </citation>
    <scope>NUCLEOTIDE SEQUENCE [LARGE SCALE GENOMIC DNA]</scope>
    <source>
        <strain evidence="3 4">A44</strain>
        <plasmid evidence="3 4">unnamed1</plasmid>
    </source>
</reference>
<proteinExistence type="predicted"/>
<accession>A0A248UNN7</accession>
<keyword evidence="1" id="KW-0238">DNA-binding</keyword>
<dbReference type="AlphaFoldDB" id="A0A248UNN7"/>
<evidence type="ECO:0000313" key="4">
    <source>
        <dbReference type="Proteomes" id="UP000215256"/>
    </source>
</evidence>
<dbReference type="KEGG" id="och:CES85_2904"/>
<evidence type="ECO:0000259" key="2">
    <source>
        <dbReference type="PROSITE" id="PS01124"/>
    </source>
</evidence>
<name>A0A248UNN7_9HYPH</name>
<protein>
    <submittedName>
        <fullName evidence="3">Helix-turn-helix domain protein</fullName>
    </submittedName>
</protein>